<dbReference type="PROSITE" id="PS50928">
    <property type="entry name" value="ABC_TM1"/>
    <property type="match status" value="1"/>
</dbReference>
<dbReference type="PANTHER" id="PTHR30614">
    <property type="entry name" value="MEMBRANE COMPONENT OF AMINO ACID ABC TRANSPORTER"/>
    <property type="match status" value="1"/>
</dbReference>
<evidence type="ECO:0000256" key="6">
    <source>
        <dbReference type="ARBA" id="ARBA00022970"/>
    </source>
</evidence>
<evidence type="ECO:0000313" key="11">
    <source>
        <dbReference type="EMBL" id="GIO46403.1"/>
    </source>
</evidence>
<dbReference type="Gene3D" id="1.10.3720.10">
    <property type="entry name" value="MetI-like"/>
    <property type="match status" value="1"/>
</dbReference>
<evidence type="ECO:0000256" key="3">
    <source>
        <dbReference type="ARBA" id="ARBA00022448"/>
    </source>
</evidence>
<dbReference type="AlphaFoldDB" id="A0A919YAZ3"/>
<dbReference type="NCBIfam" id="TIGR01726">
    <property type="entry name" value="HEQRo_perm_3TM"/>
    <property type="match status" value="1"/>
</dbReference>
<dbReference type="Pfam" id="PF00528">
    <property type="entry name" value="BPD_transp_1"/>
    <property type="match status" value="1"/>
</dbReference>
<evidence type="ECO:0000256" key="4">
    <source>
        <dbReference type="ARBA" id="ARBA00022475"/>
    </source>
</evidence>
<dbReference type="InterPro" id="IPR000515">
    <property type="entry name" value="MetI-like"/>
</dbReference>
<feature type="transmembrane region" description="Helical" evidence="9">
    <location>
        <begin position="188"/>
        <end position="209"/>
    </location>
</feature>
<dbReference type="FunFam" id="1.10.3720.10:FF:000033">
    <property type="entry name" value="Polar amino acid ABC transporter permease"/>
    <property type="match status" value="1"/>
</dbReference>
<dbReference type="PANTHER" id="PTHR30614:SF20">
    <property type="entry name" value="GLUTAMINE TRANSPORT SYSTEM PERMEASE PROTEIN GLNP"/>
    <property type="match status" value="1"/>
</dbReference>
<keyword evidence="3 9" id="KW-0813">Transport</keyword>
<dbReference type="Proteomes" id="UP000682811">
    <property type="component" value="Unassembled WGS sequence"/>
</dbReference>
<dbReference type="GO" id="GO:0022857">
    <property type="term" value="F:transmembrane transporter activity"/>
    <property type="evidence" value="ECO:0007669"/>
    <property type="project" value="InterPro"/>
</dbReference>
<reference evidence="11 12" key="1">
    <citation type="submission" date="2021-03" db="EMBL/GenBank/DDBJ databases">
        <title>Antimicrobial resistance genes in bacteria isolated from Japanese honey, and their potential for conferring macrolide and lincosamide resistance in the American foulbrood pathogen Paenibacillus larvae.</title>
        <authorList>
            <person name="Okamoto M."/>
            <person name="Kumagai M."/>
            <person name="Kanamori H."/>
            <person name="Takamatsu D."/>
        </authorList>
    </citation>
    <scope>NUCLEOTIDE SEQUENCE [LARGE SCALE GENOMIC DNA]</scope>
    <source>
        <strain evidence="11 12">J34TS1</strain>
    </source>
</reference>
<feature type="domain" description="ABC transmembrane type-1" evidence="10">
    <location>
        <begin position="18"/>
        <end position="206"/>
    </location>
</feature>
<dbReference type="GO" id="GO:0043190">
    <property type="term" value="C:ATP-binding cassette (ABC) transporter complex"/>
    <property type="evidence" value="ECO:0007669"/>
    <property type="project" value="InterPro"/>
</dbReference>
<name>A0A919YAZ3_9BACL</name>
<keyword evidence="7 9" id="KW-1133">Transmembrane helix</keyword>
<evidence type="ECO:0000256" key="2">
    <source>
        <dbReference type="ARBA" id="ARBA00010072"/>
    </source>
</evidence>
<proteinExistence type="inferred from homology"/>
<protein>
    <recommendedName>
        <fullName evidence="10">ABC transmembrane type-1 domain-containing protein</fullName>
    </recommendedName>
</protein>
<organism evidence="11 12">
    <name type="scientific">Paenibacillus azoreducens</name>
    <dbReference type="NCBI Taxonomy" id="116718"/>
    <lineage>
        <taxon>Bacteria</taxon>
        <taxon>Bacillati</taxon>
        <taxon>Bacillota</taxon>
        <taxon>Bacilli</taxon>
        <taxon>Bacillales</taxon>
        <taxon>Paenibacillaceae</taxon>
        <taxon>Paenibacillus</taxon>
    </lineage>
</organism>
<evidence type="ECO:0000256" key="1">
    <source>
        <dbReference type="ARBA" id="ARBA00004651"/>
    </source>
</evidence>
<keyword evidence="6" id="KW-0029">Amino-acid transport</keyword>
<dbReference type="InterPro" id="IPR010065">
    <property type="entry name" value="AA_ABC_transptr_permease_3TM"/>
</dbReference>
<dbReference type="SUPFAM" id="SSF161098">
    <property type="entry name" value="MetI-like"/>
    <property type="match status" value="1"/>
</dbReference>
<evidence type="ECO:0000256" key="9">
    <source>
        <dbReference type="RuleBase" id="RU363032"/>
    </source>
</evidence>
<keyword evidence="5 9" id="KW-0812">Transmembrane</keyword>
<evidence type="ECO:0000256" key="5">
    <source>
        <dbReference type="ARBA" id="ARBA00022692"/>
    </source>
</evidence>
<dbReference type="RefSeq" id="WP_194233930.1">
    <property type="nucleotide sequence ID" value="NZ_AP025343.1"/>
</dbReference>
<keyword evidence="12" id="KW-1185">Reference proteome</keyword>
<dbReference type="InterPro" id="IPR043429">
    <property type="entry name" value="ArtM/GltK/GlnP/TcyL/YhdX-like"/>
</dbReference>
<dbReference type="GO" id="GO:0006865">
    <property type="term" value="P:amino acid transport"/>
    <property type="evidence" value="ECO:0007669"/>
    <property type="project" value="UniProtKB-KW"/>
</dbReference>
<accession>A0A919YAZ3</accession>
<evidence type="ECO:0000256" key="7">
    <source>
        <dbReference type="ARBA" id="ARBA00022989"/>
    </source>
</evidence>
<sequence length="219" mass="24569">MNIFQTFWEYRSYFATGIQYTLLLAAIGVICGFILGILISLLRLSRFWLPRFLGTVWVEILRGTPMLVQLFIIHYGLTSFGIKFTPIESGAITLCINSSAYLAEVFRAGIQGIDRGQAEAARSLGMTKGMTMRYIILPQAVKSVLPAIGNEFITIIKESSIVSFIGVTDLMYQARAVTSITYESLKPLLIIAAIYFVMTFTLSKLLGLFERRLNTDDHR</sequence>
<evidence type="ECO:0000313" key="12">
    <source>
        <dbReference type="Proteomes" id="UP000682811"/>
    </source>
</evidence>
<dbReference type="InterPro" id="IPR035906">
    <property type="entry name" value="MetI-like_sf"/>
</dbReference>
<keyword evidence="4" id="KW-1003">Cell membrane</keyword>
<gene>
    <name evidence="11" type="ORF">J34TS1_11680</name>
</gene>
<comment type="similarity">
    <text evidence="2">Belongs to the binding-protein-dependent transport system permease family. HisMQ subfamily.</text>
</comment>
<comment type="subcellular location">
    <subcellularLocation>
        <location evidence="1 9">Cell membrane</location>
        <topology evidence="1 9">Multi-pass membrane protein</topology>
    </subcellularLocation>
</comment>
<dbReference type="CDD" id="cd06261">
    <property type="entry name" value="TM_PBP2"/>
    <property type="match status" value="1"/>
</dbReference>
<keyword evidence="8 9" id="KW-0472">Membrane</keyword>
<evidence type="ECO:0000256" key="8">
    <source>
        <dbReference type="ARBA" id="ARBA00023136"/>
    </source>
</evidence>
<evidence type="ECO:0000259" key="10">
    <source>
        <dbReference type="PROSITE" id="PS50928"/>
    </source>
</evidence>
<feature type="transmembrane region" description="Helical" evidence="9">
    <location>
        <begin position="20"/>
        <end position="44"/>
    </location>
</feature>
<dbReference type="EMBL" id="BORT01000003">
    <property type="protein sequence ID" value="GIO46403.1"/>
    <property type="molecule type" value="Genomic_DNA"/>
</dbReference>
<comment type="caution">
    <text evidence="11">The sequence shown here is derived from an EMBL/GenBank/DDBJ whole genome shotgun (WGS) entry which is preliminary data.</text>
</comment>